<evidence type="ECO:0000313" key="2">
    <source>
        <dbReference type="Proteomes" id="UP000663880"/>
    </source>
</evidence>
<proteinExistence type="predicted"/>
<dbReference type="EMBL" id="CAJOBZ010000001">
    <property type="protein sequence ID" value="CAF4746895.1"/>
    <property type="molecule type" value="Genomic_DNA"/>
</dbReference>
<keyword evidence="2" id="KW-1185">Reference proteome</keyword>
<reference evidence="1" key="1">
    <citation type="submission" date="2021-02" db="EMBL/GenBank/DDBJ databases">
        <authorList>
            <person name="Steward A R."/>
        </authorList>
    </citation>
    <scope>NUCLEOTIDE SEQUENCE</scope>
</reference>
<dbReference type="AlphaFoldDB" id="A0A821L7T4"/>
<protein>
    <submittedName>
        <fullName evidence="1">Uncharacterized protein</fullName>
    </submittedName>
</protein>
<accession>A0A821L7T4</accession>
<name>A0A821L7T4_9NEOP</name>
<gene>
    <name evidence="1" type="ORF">PMACD_LOCUS411</name>
</gene>
<sequence length="143" mass="16039">MDKIQGYRWKKEEVVVAEQPTFKTAPEGEAQVRWIAHEGSKKEAPIECVSDSLCGKGRAREVGCFSGIASSCTYPCSQRTAGNAQKAWETVSLNIRQQLKIQYIAKQGLFRRGRGESGWKESGSSLNLERKLPCQVQFKKIML</sequence>
<organism evidence="1 2">
    <name type="scientific">Pieris macdunnoughi</name>
    <dbReference type="NCBI Taxonomy" id="345717"/>
    <lineage>
        <taxon>Eukaryota</taxon>
        <taxon>Metazoa</taxon>
        <taxon>Ecdysozoa</taxon>
        <taxon>Arthropoda</taxon>
        <taxon>Hexapoda</taxon>
        <taxon>Insecta</taxon>
        <taxon>Pterygota</taxon>
        <taxon>Neoptera</taxon>
        <taxon>Endopterygota</taxon>
        <taxon>Lepidoptera</taxon>
        <taxon>Glossata</taxon>
        <taxon>Ditrysia</taxon>
        <taxon>Papilionoidea</taxon>
        <taxon>Pieridae</taxon>
        <taxon>Pierinae</taxon>
        <taxon>Pieris</taxon>
    </lineage>
</organism>
<dbReference type="Proteomes" id="UP000663880">
    <property type="component" value="Unassembled WGS sequence"/>
</dbReference>
<evidence type="ECO:0000313" key="1">
    <source>
        <dbReference type="EMBL" id="CAF4746895.1"/>
    </source>
</evidence>
<comment type="caution">
    <text evidence="1">The sequence shown here is derived from an EMBL/GenBank/DDBJ whole genome shotgun (WGS) entry which is preliminary data.</text>
</comment>